<gene>
    <name evidence="11" type="ORF">PA27867_3831</name>
</gene>
<dbReference type="GO" id="GO:0019829">
    <property type="term" value="F:ATPase-coupled monoatomic cation transmembrane transporter activity"/>
    <property type="evidence" value="ECO:0007669"/>
    <property type="project" value="InterPro"/>
</dbReference>
<keyword evidence="3 8" id="KW-0812">Transmembrane</keyword>
<evidence type="ECO:0000256" key="8">
    <source>
        <dbReference type="RuleBase" id="RU362081"/>
    </source>
</evidence>
<dbReference type="NCBIfam" id="TIGR01525">
    <property type="entry name" value="ATPase-IB_hvy"/>
    <property type="match status" value="1"/>
</dbReference>
<keyword evidence="12" id="KW-1185">Reference proteome</keyword>
<dbReference type="SUPFAM" id="SSF81653">
    <property type="entry name" value="Calcium ATPase, transduction domain A"/>
    <property type="match status" value="1"/>
</dbReference>
<keyword evidence="8" id="KW-1003">Cell membrane</keyword>
<dbReference type="GO" id="GO:0005886">
    <property type="term" value="C:plasma membrane"/>
    <property type="evidence" value="ECO:0007669"/>
    <property type="project" value="UniProtKB-SubCell"/>
</dbReference>
<dbReference type="InterPro" id="IPR027256">
    <property type="entry name" value="P-typ_ATPase_IB"/>
</dbReference>
<accession>A0A1B1BQC7</accession>
<comment type="subcellular location">
    <subcellularLocation>
        <location evidence="1">Cell membrane</location>
        <topology evidence="1">Multi-pass membrane protein</topology>
    </subcellularLocation>
</comment>
<feature type="compositionally biased region" description="Basic and acidic residues" evidence="9">
    <location>
        <begin position="56"/>
        <end position="68"/>
    </location>
</feature>
<dbReference type="InterPro" id="IPR036412">
    <property type="entry name" value="HAD-like_sf"/>
</dbReference>
<dbReference type="PRINTS" id="PR00119">
    <property type="entry name" value="CATATPASE"/>
</dbReference>
<dbReference type="InterPro" id="IPR059000">
    <property type="entry name" value="ATPase_P-type_domA"/>
</dbReference>
<dbReference type="FunFam" id="2.70.150.10:FF:000002">
    <property type="entry name" value="Copper-transporting ATPase 1, putative"/>
    <property type="match status" value="1"/>
</dbReference>
<evidence type="ECO:0000256" key="4">
    <source>
        <dbReference type="ARBA" id="ARBA00022723"/>
    </source>
</evidence>
<dbReference type="InterPro" id="IPR051014">
    <property type="entry name" value="Cation_Transport_ATPase_IB"/>
</dbReference>
<evidence type="ECO:0000256" key="2">
    <source>
        <dbReference type="ARBA" id="ARBA00006024"/>
    </source>
</evidence>
<dbReference type="InterPro" id="IPR044492">
    <property type="entry name" value="P_typ_ATPase_HD_dom"/>
</dbReference>
<dbReference type="InterPro" id="IPR023298">
    <property type="entry name" value="ATPase_P-typ_TM_dom_sf"/>
</dbReference>
<dbReference type="PANTHER" id="PTHR48085:SF5">
    <property type="entry name" value="CADMIUM_ZINC-TRANSPORTING ATPASE HMA4-RELATED"/>
    <property type="match status" value="1"/>
</dbReference>
<reference evidence="11 12" key="1">
    <citation type="submission" date="2016-06" db="EMBL/GenBank/DDBJ databases">
        <title>Genome sequencing of Cryobacterium arcticum PAMC 27867.</title>
        <authorList>
            <person name="Lee J."/>
            <person name="Kim O.-S."/>
        </authorList>
    </citation>
    <scope>NUCLEOTIDE SEQUENCE [LARGE SCALE GENOMIC DNA]</scope>
    <source>
        <strain evidence="11 12">PAMC 27867</strain>
        <plasmid evidence="12">pp27867_1</plasmid>
    </source>
</reference>
<dbReference type="NCBIfam" id="TIGR01512">
    <property type="entry name" value="ATPase-IB2_Cd"/>
    <property type="match status" value="1"/>
</dbReference>
<dbReference type="Gene3D" id="2.70.150.10">
    <property type="entry name" value="Calcium-transporting ATPase, cytoplasmic transduction domain A"/>
    <property type="match status" value="1"/>
</dbReference>
<dbReference type="GO" id="GO:0016887">
    <property type="term" value="F:ATP hydrolysis activity"/>
    <property type="evidence" value="ECO:0007669"/>
    <property type="project" value="InterPro"/>
</dbReference>
<keyword evidence="4 8" id="KW-0479">Metal-binding</keyword>
<geneLocation type="plasmid" evidence="12">
    <name>pp27867_1</name>
</geneLocation>
<feature type="transmembrane region" description="Helical" evidence="8">
    <location>
        <begin position="94"/>
        <end position="112"/>
    </location>
</feature>
<keyword evidence="6 8" id="KW-1133">Transmembrane helix</keyword>
<protein>
    <submittedName>
        <fullName evidence="11">ATPase P</fullName>
    </submittedName>
</protein>
<dbReference type="InterPro" id="IPR023214">
    <property type="entry name" value="HAD_sf"/>
</dbReference>
<dbReference type="SFLD" id="SFLDS00003">
    <property type="entry name" value="Haloacid_Dehalogenase"/>
    <property type="match status" value="1"/>
</dbReference>
<evidence type="ECO:0000256" key="3">
    <source>
        <dbReference type="ARBA" id="ARBA00022692"/>
    </source>
</evidence>
<evidence type="ECO:0000313" key="12">
    <source>
        <dbReference type="Proteomes" id="UP000092582"/>
    </source>
</evidence>
<evidence type="ECO:0000259" key="10">
    <source>
        <dbReference type="Pfam" id="PF00122"/>
    </source>
</evidence>
<dbReference type="NCBIfam" id="TIGR01494">
    <property type="entry name" value="ATPase_P-type"/>
    <property type="match status" value="1"/>
</dbReference>
<dbReference type="PROSITE" id="PS00154">
    <property type="entry name" value="ATPASE_E1_E2"/>
    <property type="match status" value="1"/>
</dbReference>
<dbReference type="RefSeq" id="WP_236900941.1">
    <property type="nucleotide sequence ID" value="NZ_CP016283.1"/>
</dbReference>
<dbReference type="Pfam" id="PF00702">
    <property type="entry name" value="Hydrolase"/>
    <property type="match status" value="1"/>
</dbReference>
<dbReference type="PANTHER" id="PTHR48085">
    <property type="entry name" value="CADMIUM/ZINC-TRANSPORTING ATPASE HMA2-RELATED"/>
    <property type="match status" value="1"/>
</dbReference>
<dbReference type="InterPro" id="IPR023299">
    <property type="entry name" value="ATPase_P-typ_cyto_dom_N"/>
</dbReference>
<dbReference type="SFLD" id="SFLDF00027">
    <property type="entry name" value="p-type_atpase"/>
    <property type="match status" value="1"/>
</dbReference>
<evidence type="ECO:0000313" key="11">
    <source>
        <dbReference type="EMBL" id="ANP74745.1"/>
    </source>
</evidence>
<dbReference type="GO" id="GO:0005524">
    <property type="term" value="F:ATP binding"/>
    <property type="evidence" value="ECO:0007669"/>
    <property type="project" value="UniProtKB-UniRule"/>
</dbReference>
<evidence type="ECO:0000256" key="1">
    <source>
        <dbReference type="ARBA" id="ARBA00004651"/>
    </source>
</evidence>
<keyword evidence="11" id="KW-0614">Plasmid</keyword>
<organism evidence="11 12">
    <name type="scientific">Cryobacterium arcticum</name>
    <dbReference type="NCBI Taxonomy" id="670052"/>
    <lineage>
        <taxon>Bacteria</taxon>
        <taxon>Bacillati</taxon>
        <taxon>Actinomycetota</taxon>
        <taxon>Actinomycetes</taxon>
        <taxon>Micrococcales</taxon>
        <taxon>Microbacteriaceae</taxon>
        <taxon>Cryobacterium</taxon>
    </lineage>
</organism>
<dbReference type="GO" id="GO:0046872">
    <property type="term" value="F:metal ion binding"/>
    <property type="evidence" value="ECO:0007669"/>
    <property type="project" value="UniProtKB-KW"/>
</dbReference>
<dbReference type="GO" id="GO:0015086">
    <property type="term" value="F:cadmium ion transmembrane transporter activity"/>
    <property type="evidence" value="ECO:0007669"/>
    <property type="project" value="TreeGrafter"/>
</dbReference>
<sequence length="704" mass="72462">MLWGISVSAECCGEDDTSTTPAPRRMLAMRATRANDACRAADDAPGALALGARPPRVGDDNEHDEAAPGEHGPAAGEHDHGADDEEHQPWWRDLNVLIPLAAGVLLLIGYGLEWSGFELAGTIVLGASLVAGASTFVPGAVRRLLRRRLGVGLLMTIAAVGAVLLGHVGEAAALAFLFSIAEALEDRAMDKARGGLRALLGLMPDTAIVSRLSGEVTIPAHELRELDILVVRPGDRIATDGIVVSGRSSLDTSAITGESIPVEVGPADFVAAGSINGNGLLQVEATADGTDNSLTAIVKLVEQAHAQKGARARLADRIAKPLVPAVLIAAGLIALFGILVGDTDTWTERALVVLVAASPCALAIAVPVTVISAIGAASRFGLIIKSGAAFERLGTVQLVAFDKTGTLTRNRPAVAEVAAATPDDRDEALRVAASLEVHSTHPLAAAILAAVPAAEQAADVTEYPGDGVTGVLDGEPIRIGNPRWVPAGALADQLSSMEESGMTVVVVERSGTVLGLIGIRDELKPEAAETIAELKRLHIGSAMLTGDNTRTAHALALQVGISEIRAEQKPADKAQAIVDFQKHRHTAMIGDGINDSPALATADVGIAMGAAGSAAAIESADVAFTGTDLRLIPAALLHARRGRRIMTANIALALGVIVVLFPLALTGVLGLAGVVLVHELAEVVIIANGIRAARHRPVLEATVA</sequence>
<feature type="domain" description="P-type ATPase A" evidence="10">
    <location>
        <begin position="202"/>
        <end position="302"/>
    </location>
</feature>
<evidence type="ECO:0000256" key="5">
    <source>
        <dbReference type="ARBA" id="ARBA00022967"/>
    </source>
</evidence>
<keyword evidence="8" id="KW-0547">Nucleotide-binding</keyword>
<keyword evidence="8" id="KW-0067">ATP-binding</keyword>
<dbReference type="KEGG" id="cart:PA27867_3831"/>
<evidence type="ECO:0000256" key="9">
    <source>
        <dbReference type="SAM" id="MobiDB-lite"/>
    </source>
</evidence>
<keyword evidence="5" id="KW-1278">Translocase</keyword>
<dbReference type="Gene3D" id="3.40.50.1000">
    <property type="entry name" value="HAD superfamily/HAD-like"/>
    <property type="match status" value="1"/>
</dbReference>
<dbReference type="InterPro" id="IPR001757">
    <property type="entry name" value="P_typ_ATPase"/>
</dbReference>
<feature type="transmembrane region" description="Helical" evidence="8">
    <location>
        <begin position="321"/>
        <end position="340"/>
    </location>
</feature>
<name>A0A1B1BQC7_9MICO</name>
<feature type="region of interest" description="Disordered" evidence="9">
    <location>
        <begin position="49"/>
        <end position="86"/>
    </location>
</feature>
<feature type="transmembrane region" description="Helical" evidence="8">
    <location>
        <begin position="650"/>
        <end position="677"/>
    </location>
</feature>
<dbReference type="PRINTS" id="PR00120">
    <property type="entry name" value="HATPASE"/>
</dbReference>
<dbReference type="EMBL" id="CP016283">
    <property type="protein sequence ID" value="ANP74745.1"/>
    <property type="molecule type" value="Genomic_DNA"/>
</dbReference>
<dbReference type="InterPro" id="IPR018303">
    <property type="entry name" value="ATPase_P-typ_P_site"/>
</dbReference>
<feature type="transmembrane region" description="Helical" evidence="8">
    <location>
        <begin position="153"/>
        <end position="181"/>
    </location>
</feature>
<dbReference type="InterPro" id="IPR008250">
    <property type="entry name" value="ATPase_P-typ_transduc_dom_A_sf"/>
</dbReference>
<feature type="transmembrane region" description="Helical" evidence="8">
    <location>
        <begin position="119"/>
        <end position="141"/>
    </location>
</feature>
<evidence type="ECO:0000256" key="7">
    <source>
        <dbReference type="ARBA" id="ARBA00023136"/>
    </source>
</evidence>
<dbReference type="Proteomes" id="UP000092582">
    <property type="component" value="Plasmid pP27867_1"/>
</dbReference>
<proteinExistence type="inferred from homology"/>
<dbReference type="SUPFAM" id="SSF81665">
    <property type="entry name" value="Calcium ATPase, transmembrane domain M"/>
    <property type="match status" value="1"/>
</dbReference>
<dbReference type="Pfam" id="PF00122">
    <property type="entry name" value="E1-E2_ATPase"/>
    <property type="match status" value="1"/>
</dbReference>
<evidence type="ECO:0000256" key="6">
    <source>
        <dbReference type="ARBA" id="ARBA00022989"/>
    </source>
</evidence>
<dbReference type="Gene3D" id="3.40.1110.10">
    <property type="entry name" value="Calcium-transporting ATPase, cytoplasmic domain N"/>
    <property type="match status" value="1"/>
</dbReference>
<dbReference type="AlphaFoldDB" id="A0A1B1BQC7"/>
<dbReference type="SFLD" id="SFLDG00002">
    <property type="entry name" value="C1.7:_P-type_atpase_like"/>
    <property type="match status" value="1"/>
</dbReference>
<dbReference type="PATRIC" id="fig|670052.7.peg.3938"/>
<dbReference type="SUPFAM" id="SSF56784">
    <property type="entry name" value="HAD-like"/>
    <property type="match status" value="1"/>
</dbReference>
<feature type="transmembrane region" description="Helical" evidence="8">
    <location>
        <begin position="352"/>
        <end position="377"/>
    </location>
</feature>
<comment type="similarity">
    <text evidence="2 8">Belongs to the cation transport ATPase (P-type) (TC 3.A.3) family. Type IB subfamily.</text>
</comment>
<dbReference type="PROSITE" id="PS01229">
    <property type="entry name" value="COF_2"/>
    <property type="match status" value="1"/>
</dbReference>
<keyword evidence="7 8" id="KW-0472">Membrane</keyword>